<keyword evidence="3" id="KW-1185">Reference proteome</keyword>
<dbReference type="PANTHER" id="PTHR10701:SF5">
    <property type="entry name" value="N-ALPHA-ACETYLTRANSFERASE 38, NATC AUXILIARY SUBUNIT"/>
    <property type="match status" value="1"/>
</dbReference>
<name>A0A9J7LVE2_BRAFL</name>
<dbReference type="RefSeq" id="XP_035689832.1">
    <property type="nucleotide sequence ID" value="XM_035833939.1"/>
</dbReference>
<dbReference type="InterPro" id="IPR010920">
    <property type="entry name" value="LSM_dom_sf"/>
</dbReference>
<dbReference type="SMART" id="SM00651">
    <property type="entry name" value="Sm"/>
    <property type="match status" value="1"/>
</dbReference>
<dbReference type="CDD" id="cd06168">
    <property type="entry name" value="LSMD1"/>
    <property type="match status" value="1"/>
</dbReference>
<reference evidence="4" key="2">
    <citation type="submission" date="2025-08" db="UniProtKB">
        <authorList>
            <consortium name="RefSeq"/>
        </authorList>
    </citation>
    <scope>IDENTIFICATION</scope>
    <source>
        <strain evidence="4">S238N-H82</strain>
        <tissue evidence="4">Testes</tissue>
    </source>
</reference>
<sequence length="112" mass="12542">MASLSSGGTYADIKRKFKFDTDTSTQESEGRQKLRSWLNKSLRVSMTDGRTLIGVFLCTDRDKNVILGSCQEYIQDPDNTSGEDPRVLGLAMVPGHHILKIEYDDITANQIM</sequence>
<dbReference type="KEGG" id="bfo:118425121"/>
<gene>
    <name evidence="4" type="primary">LOC118425121</name>
</gene>
<dbReference type="InterPro" id="IPR034110">
    <property type="entry name" value="LSMD1_Sm"/>
</dbReference>
<accession>A0A9J7LVE2</accession>
<reference evidence="3" key="1">
    <citation type="journal article" date="2020" name="Nat. Ecol. Evol.">
        <title>Deeply conserved synteny resolves early events in vertebrate evolution.</title>
        <authorList>
            <person name="Simakov O."/>
            <person name="Marletaz F."/>
            <person name="Yue J.X."/>
            <person name="O'Connell B."/>
            <person name="Jenkins J."/>
            <person name="Brandt A."/>
            <person name="Calef R."/>
            <person name="Tung C.H."/>
            <person name="Huang T.K."/>
            <person name="Schmutz J."/>
            <person name="Satoh N."/>
            <person name="Yu J.K."/>
            <person name="Putnam N.H."/>
            <person name="Green R.E."/>
            <person name="Rokhsar D.S."/>
        </authorList>
    </citation>
    <scope>NUCLEOTIDE SEQUENCE [LARGE SCALE GENOMIC DNA]</scope>
    <source>
        <strain evidence="3">S238N-H82</strain>
    </source>
</reference>
<dbReference type="Proteomes" id="UP000001554">
    <property type="component" value="Chromosome 10"/>
</dbReference>
<dbReference type="Pfam" id="PF01423">
    <property type="entry name" value="LSM"/>
    <property type="match status" value="1"/>
</dbReference>
<dbReference type="FunFam" id="2.30.30.100:FF:000028">
    <property type="entry name" value="N-alpha-acetyltransferase 38, NatC auxiliary subunit"/>
    <property type="match status" value="1"/>
</dbReference>
<dbReference type="OMA" id="THEYRCP"/>
<dbReference type="GeneID" id="118425121"/>
<dbReference type="GO" id="GO:0003723">
    <property type="term" value="F:RNA binding"/>
    <property type="evidence" value="ECO:0007669"/>
    <property type="project" value="InterPro"/>
</dbReference>
<feature type="domain" description="Sm" evidence="2">
    <location>
        <begin position="29"/>
        <end position="107"/>
    </location>
</feature>
<dbReference type="InterPro" id="IPR050914">
    <property type="entry name" value="snRNP_SmB/NAA38-like"/>
</dbReference>
<dbReference type="AlphaFoldDB" id="A0A9J7LVE2"/>
<comment type="similarity">
    <text evidence="1">Belongs to the snRNP Sm proteins family.</text>
</comment>
<evidence type="ECO:0000256" key="1">
    <source>
        <dbReference type="ARBA" id="ARBA00006850"/>
    </source>
</evidence>
<dbReference type="SUPFAM" id="SSF50182">
    <property type="entry name" value="Sm-like ribonucleoproteins"/>
    <property type="match status" value="1"/>
</dbReference>
<dbReference type="Gene3D" id="2.30.30.100">
    <property type="match status" value="1"/>
</dbReference>
<protein>
    <submittedName>
        <fullName evidence="4">N-alpha-acetyltransferase 38, NatC auxiliary subunit-like</fullName>
    </submittedName>
</protein>
<dbReference type="InterPro" id="IPR047575">
    <property type="entry name" value="Sm"/>
</dbReference>
<evidence type="ECO:0000313" key="4">
    <source>
        <dbReference type="RefSeq" id="XP_035689832.1"/>
    </source>
</evidence>
<dbReference type="OrthoDB" id="368909at2759"/>
<dbReference type="PROSITE" id="PS52002">
    <property type="entry name" value="SM"/>
    <property type="match status" value="1"/>
</dbReference>
<dbReference type="PANTHER" id="PTHR10701">
    <property type="entry name" value="SMALL NUCLEAR RIBONUCLEOPROTEIN-ASSOCIATED PROTEIN B AND N"/>
    <property type="match status" value="1"/>
</dbReference>
<evidence type="ECO:0000313" key="3">
    <source>
        <dbReference type="Proteomes" id="UP000001554"/>
    </source>
</evidence>
<evidence type="ECO:0000259" key="2">
    <source>
        <dbReference type="PROSITE" id="PS52002"/>
    </source>
</evidence>
<dbReference type="InterPro" id="IPR001163">
    <property type="entry name" value="Sm_dom_euk/arc"/>
</dbReference>
<organism evidence="3 4">
    <name type="scientific">Branchiostoma floridae</name>
    <name type="common">Florida lancelet</name>
    <name type="synonym">Amphioxus</name>
    <dbReference type="NCBI Taxonomy" id="7739"/>
    <lineage>
        <taxon>Eukaryota</taxon>
        <taxon>Metazoa</taxon>
        <taxon>Chordata</taxon>
        <taxon>Cephalochordata</taxon>
        <taxon>Leptocardii</taxon>
        <taxon>Amphioxiformes</taxon>
        <taxon>Branchiostomatidae</taxon>
        <taxon>Branchiostoma</taxon>
    </lineage>
</organism>
<proteinExistence type="inferred from homology"/>
<dbReference type="GO" id="GO:0031417">
    <property type="term" value="C:NatC complex"/>
    <property type="evidence" value="ECO:0007669"/>
    <property type="project" value="InterPro"/>
</dbReference>